<organism evidence="1">
    <name type="scientific">Paramoeba aestuarina</name>
    <dbReference type="NCBI Taxonomy" id="180227"/>
    <lineage>
        <taxon>Eukaryota</taxon>
        <taxon>Amoebozoa</taxon>
        <taxon>Discosea</taxon>
        <taxon>Flabellinia</taxon>
        <taxon>Dactylopodida</taxon>
        <taxon>Paramoebidae</taxon>
        <taxon>Paramoeba</taxon>
    </lineage>
</organism>
<proteinExistence type="predicted"/>
<evidence type="ECO:0000313" key="1">
    <source>
        <dbReference type="EMBL" id="CAE2331309.1"/>
    </source>
</evidence>
<dbReference type="AlphaFoldDB" id="A0A7S4UMX8"/>
<reference evidence="1" key="1">
    <citation type="submission" date="2021-01" db="EMBL/GenBank/DDBJ databases">
        <authorList>
            <person name="Corre E."/>
            <person name="Pelletier E."/>
            <person name="Niang G."/>
            <person name="Scheremetjew M."/>
            <person name="Finn R."/>
            <person name="Kale V."/>
            <person name="Holt S."/>
            <person name="Cochrane G."/>
            <person name="Meng A."/>
            <person name="Brown T."/>
            <person name="Cohen L."/>
        </authorList>
    </citation>
    <scope>NUCLEOTIDE SEQUENCE</scope>
    <source>
        <strain evidence="1">SoJaBio B1-5/56/2</strain>
    </source>
</reference>
<name>A0A7S4UMX8_9EUKA</name>
<protein>
    <submittedName>
        <fullName evidence="1">Uncharacterized protein</fullName>
    </submittedName>
</protein>
<accession>A0A7S4UMX8</accession>
<gene>
    <name evidence="1" type="ORF">NAES01612_LOCUS22280</name>
</gene>
<dbReference type="EMBL" id="HBKR01033982">
    <property type="protein sequence ID" value="CAE2331309.1"/>
    <property type="molecule type" value="Transcribed_RNA"/>
</dbReference>
<sequence length="340" mass="39014">MEVTIKAPQRDAPKAYLYINGARQTLELPIPQFIGETLRVSQVAERNLYPGIPSYDVETGKLASPLYIHCIFMQTDFMQTYDNQAGFPVPVLEGRVYIDSEPFSLGIVSTVNDPQKVSYVYPCFPRRICFEITRMASDHRKAQLHALKVAQSNKSSVQSLIDEIVEILEADKHLGSLASTYVQSLVLNSHHYGEAVHKLFGGKWHSFLCSKASQEALHLFKYSKDEINLHGLGHTCHPNEQRVCLKRNLKYYIDGDKRRNNIRHKAESKVYDFLKNLLLSCGECDSQFLMRQLEDHCPSYMEFIHPSYNVLERVIRMNSDRIFDVRDDPIRGKVVSLKKS</sequence>